<gene>
    <name evidence="2" type="ORF">GCM10011584_24720</name>
</gene>
<evidence type="ECO:0000256" key="1">
    <source>
        <dbReference type="SAM" id="Phobius"/>
    </source>
</evidence>
<dbReference type="Pfam" id="PF02405">
    <property type="entry name" value="MlaE"/>
    <property type="match status" value="1"/>
</dbReference>
<sequence length="273" mass="28818">MFTKQVSALKGGLVRGGDLASFMVRVLVSVPVVLKNYHREVLRQIMDIAWGSGAILVGGGTIGIMILLGLSSGTSLGIEGFNGLELIGLAPITGFVSASVNTRELAPLVAALALGGQVGCRFTAQIGSMKLHEEIDALEVMAVNPIHFLITTRVIGAMVAIIPLYFIGLLGSWLASKFAVVVIFGQSGGQYDHYFYAFLQPKDVILSVIKMLVFALIVALIHAWFGYNASGGPAGVGEATGRAIRASIVTIVIADMLLTLAFWGNDPGFRIQG</sequence>
<feature type="transmembrane region" description="Helical" evidence="1">
    <location>
        <begin position="49"/>
        <end position="70"/>
    </location>
</feature>
<dbReference type="Proteomes" id="UP000655410">
    <property type="component" value="Unassembled WGS sequence"/>
</dbReference>
<feature type="transmembrane region" description="Helical" evidence="1">
    <location>
        <begin position="154"/>
        <end position="184"/>
    </location>
</feature>
<keyword evidence="1" id="KW-0812">Transmembrane</keyword>
<feature type="transmembrane region" description="Helical" evidence="1">
    <location>
        <begin position="244"/>
        <end position="263"/>
    </location>
</feature>
<evidence type="ECO:0000313" key="3">
    <source>
        <dbReference type="Proteomes" id="UP000655410"/>
    </source>
</evidence>
<dbReference type="InterPro" id="IPR030802">
    <property type="entry name" value="Permease_MalE"/>
</dbReference>
<keyword evidence="3" id="KW-1185">Reference proteome</keyword>
<evidence type="ECO:0000313" key="2">
    <source>
        <dbReference type="EMBL" id="GGO91200.1"/>
    </source>
</evidence>
<dbReference type="EMBL" id="BMNI01000006">
    <property type="protein sequence ID" value="GGO91200.1"/>
    <property type="molecule type" value="Genomic_DNA"/>
</dbReference>
<dbReference type="PANTHER" id="PTHR30188:SF13">
    <property type="entry name" value="CONSERVED HYPOTHETICAL INTEGRAL MEMBRANE PROTEIN YRBE3B"/>
    <property type="match status" value="1"/>
</dbReference>
<feature type="transmembrane region" description="Helical" evidence="1">
    <location>
        <begin position="204"/>
        <end position="224"/>
    </location>
</feature>
<keyword evidence="1" id="KW-0472">Membrane</keyword>
<accession>A0ABQ2NCG5</accession>
<keyword evidence="1" id="KW-1133">Transmembrane helix</keyword>
<dbReference type="RefSeq" id="WP_229662839.1">
    <property type="nucleotide sequence ID" value="NZ_BMNI01000006.1"/>
</dbReference>
<dbReference type="PANTHER" id="PTHR30188">
    <property type="entry name" value="ABC TRANSPORTER PERMEASE PROTEIN-RELATED"/>
    <property type="match status" value="1"/>
</dbReference>
<comment type="caution">
    <text evidence="2">The sequence shown here is derived from an EMBL/GenBank/DDBJ whole genome shotgun (WGS) entry which is preliminary data.</text>
</comment>
<reference evidence="3" key="1">
    <citation type="journal article" date="2019" name="Int. J. Syst. Evol. Microbiol.">
        <title>The Global Catalogue of Microorganisms (GCM) 10K type strain sequencing project: providing services to taxonomists for standard genome sequencing and annotation.</title>
        <authorList>
            <consortium name="The Broad Institute Genomics Platform"/>
            <consortium name="The Broad Institute Genome Sequencing Center for Infectious Disease"/>
            <person name="Wu L."/>
            <person name="Ma J."/>
        </authorList>
    </citation>
    <scope>NUCLEOTIDE SEQUENCE [LARGE SCALE GENOMIC DNA]</scope>
    <source>
        <strain evidence="3">CGMCC 4.7371</strain>
    </source>
</reference>
<protein>
    <submittedName>
        <fullName evidence="2">ABC transporter permease</fullName>
    </submittedName>
</protein>
<name>A0ABQ2NCG5_9ACTN</name>
<organism evidence="2 3">
    <name type="scientific">Nocardioides phosphati</name>
    <dbReference type="NCBI Taxonomy" id="1867775"/>
    <lineage>
        <taxon>Bacteria</taxon>
        <taxon>Bacillati</taxon>
        <taxon>Actinomycetota</taxon>
        <taxon>Actinomycetes</taxon>
        <taxon>Propionibacteriales</taxon>
        <taxon>Nocardioidaceae</taxon>
        <taxon>Nocardioides</taxon>
    </lineage>
</organism>
<proteinExistence type="predicted"/>